<protein>
    <submittedName>
        <fullName evidence="1">Uncharacterized protein</fullName>
    </submittedName>
</protein>
<organism evidence="1 2">
    <name type="scientific">Hydnum rufescens UP504</name>
    <dbReference type="NCBI Taxonomy" id="1448309"/>
    <lineage>
        <taxon>Eukaryota</taxon>
        <taxon>Fungi</taxon>
        <taxon>Dikarya</taxon>
        <taxon>Basidiomycota</taxon>
        <taxon>Agaricomycotina</taxon>
        <taxon>Agaricomycetes</taxon>
        <taxon>Cantharellales</taxon>
        <taxon>Hydnaceae</taxon>
        <taxon>Hydnum</taxon>
    </lineage>
</organism>
<proteinExistence type="predicted"/>
<sequence>MYHDFTDPLHPIRSATFRSLARYSVSHEDFEIVQRHVFRSLDYEIYNTTPHAYFQEIFDALPSVRSLIRFSDSWAQVMDLAWNMMHSAMLGMPRDFTL</sequence>
<comment type="caution">
    <text evidence="1">The sequence shown here is derived from an EMBL/GenBank/DDBJ whole genome shotgun (WGS) entry which is preliminary data.</text>
</comment>
<dbReference type="Proteomes" id="UP000886523">
    <property type="component" value="Unassembled WGS sequence"/>
</dbReference>
<name>A0A9P6AT21_9AGAM</name>
<gene>
    <name evidence="1" type="ORF">BS47DRAFT_1347048</name>
</gene>
<dbReference type="EMBL" id="MU129004">
    <property type="protein sequence ID" value="KAF9511172.1"/>
    <property type="molecule type" value="Genomic_DNA"/>
</dbReference>
<dbReference type="AlphaFoldDB" id="A0A9P6AT21"/>
<keyword evidence="2" id="KW-1185">Reference proteome</keyword>
<dbReference type="OrthoDB" id="3250555at2759"/>
<evidence type="ECO:0000313" key="1">
    <source>
        <dbReference type="EMBL" id="KAF9511172.1"/>
    </source>
</evidence>
<evidence type="ECO:0000313" key="2">
    <source>
        <dbReference type="Proteomes" id="UP000886523"/>
    </source>
</evidence>
<reference evidence="1" key="1">
    <citation type="journal article" date="2020" name="Nat. Commun.">
        <title>Large-scale genome sequencing of mycorrhizal fungi provides insights into the early evolution of symbiotic traits.</title>
        <authorList>
            <person name="Miyauchi S."/>
            <person name="Kiss E."/>
            <person name="Kuo A."/>
            <person name="Drula E."/>
            <person name="Kohler A."/>
            <person name="Sanchez-Garcia M."/>
            <person name="Morin E."/>
            <person name="Andreopoulos B."/>
            <person name="Barry K.W."/>
            <person name="Bonito G."/>
            <person name="Buee M."/>
            <person name="Carver A."/>
            <person name="Chen C."/>
            <person name="Cichocki N."/>
            <person name="Clum A."/>
            <person name="Culley D."/>
            <person name="Crous P.W."/>
            <person name="Fauchery L."/>
            <person name="Girlanda M."/>
            <person name="Hayes R.D."/>
            <person name="Keri Z."/>
            <person name="LaButti K."/>
            <person name="Lipzen A."/>
            <person name="Lombard V."/>
            <person name="Magnuson J."/>
            <person name="Maillard F."/>
            <person name="Murat C."/>
            <person name="Nolan M."/>
            <person name="Ohm R.A."/>
            <person name="Pangilinan J."/>
            <person name="Pereira M.F."/>
            <person name="Perotto S."/>
            <person name="Peter M."/>
            <person name="Pfister S."/>
            <person name="Riley R."/>
            <person name="Sitrit Y."/>
            <person name="Stielow J.B."/>
            <person name="Szollosi G."/>
            <person name="Zifcakova L."/>
            <person name="Stursova M."/>
            <person name="Spatafora J.W."/>
            <person name="Tedersoo L."/>
            <person name="Vaario L.M."/>
            <person name="Yamada A."/>
            <person name="Yan M."/>
            <person name="Wang P."/>
            <person name="Xu J."/>
            <person name="Bruns T."/>
            <person name="Baldrian P."/>
            <person name="Vilgalys R."/>
            <person name="Dunand C."/>
            <person name="Henrissat B."/>
            <person name="Grigoriev I.V."/>
            <person name="Hibbett D."/>
            <person name="Nagy L.G."/>
            <person name="Martin F.M."/>
        </authorList>
    </citation>
    <scope>NUCLEOTIDE SEQUENCE</scope>
    <source>
        <strain evidence="1">UP504</strain>
    </source>
</reference>
<accession>A0A9P6AT21</accession>